<dbReference type="SUPFAM" id="SSF48452">
    <property type="entry name" value="TPR-like"/>
    <property type="match status" value="2"/>
</dbReference>
<dbReference type="CDD" id="cd00093">
    <property type="entry name" value="HTH_XRE"/>
    <property type="match status" value="1"/>
</dbReference>
<keyword evidence="3" id="KW-1185">Reference proteome</keyword>
<dbReference type="SMART" id="SM00530">
    <property type="entry name" value="HTH_XRE"/>
    <property type="match status" value="1"/>
</dbReference>
<organism evidence="2 3">
    <name type="scientific">Amycolatopsis iheyensis</name>
    <dbReference type="NCBI Taxonomy" id="2945988"/>
    <lineage>
        <taxon>Bacteria</taxon>
        <taxon>Bacillati</taxon>
        <taxon>Actinomycetota</taxon>
        <taxon>Actinomycetes</taxon>
        <taxon>Pseudonocardiales</taxon>
        <taxon>Pseudonocardiaceae</taxon>
        <taxon>Amycolatopsis</taxon>
    </lineage>
</organism>
<protein>
    <submittedName>
        <fullName evidence="2">Tetratricopeptide repeat protein</fullName>
    </submittedName>
</protein>
<dbReference type="AlphaFoldDB" id="A0A9X2NI89"/>
<evidence type="ECO:0000313" key="3">
    <source>
        <dbReference type="Proteomes" id="UP001144096"/>
    </source>
</evidence>
<dbReference type="GO" id="GO:0003677">
    <property type="term" value="F:DNA binding"/>
    <property type="evidence" value="ECO:0007669"/>
    <property type="project" value="InterPro"/>
</dbReference>
<dbReference type="Gene3D" id="3.40.50.300">
    <property type="entry name" value="P-loop containing nucleotide triphosphate hydrolases"/>
    <property type="match status" value="1"/>
</dbReference>
<dbReference type="PANTHER" id="PTHR47691:SF3">
    <property type="entry name" value="HTH-TYPE TRANSCRIPTIONAL REGULATOR RV0890C-RELATED"/>
    <property type="match status" value="1"/>
</dbReference>
<dbReference type="RefSeq" id="WP_257924324.1">
    <property type="nucleotide sequence ID" value="NZ_JAMXQV010000021.1"/>
</dbReference>
<evidence type="ECO:0000313" key="2">
    <source>
        <dbReference type="EMBL" id="MCR6487758.1"/>
    </source>
</evidence>
<evidence type="ECO:0000259" key="1">
    <source>
        <dbReference type="PROSITE" id="PS50943"/>
    </source>
</evidence>
<sequence length="816" mass="87722">MAEPFGTLLRGHRVGAGLTQEALAEKARLSVQAIGALERGERRYPHRHTVDVLGAALGLAGEQRDAFAAAARRPATPAPLPPGDRVALRALPYDLPDFTGRADEVAKCLRFVARRRAATGIVALTGLAGVGKSALAVHVAHRCAESFPDGQVFLDLHGHTPDREPVPPDVALHDLLRRTGVPDDALPRDPGQASALWRSWLAGRRVLVVLDNVLDAGQVAPLLPGAPGHLVLVTSRRRLPELDGADHLALEPLSEADARDLLVRVSHRPIGDERAAAEVVALCDRLPLAIRLAGTRLRHHDSWSAGDLADRLRDLQRRPVELSVGSRSVADAFEVSYRRLTAGHQRAFRLLGLHHGPDIGVHAAAALFGCAGPDARRLLDDLAEAHLRREPEPGRYTGHDLLHAHANTVLARDEPEPARKAALRRLVTHYLRALDRVGKTVDPRRFPGPPLGDDGLPPLADRAEALAWWEAERLSLVAAVEAATAAGLDGEAMRLARALAPFHSQAHHAAERRKAQHAALRSARRLGNRSAQGHILVELGGAEHHLGRTADARTYYAEAVAAGEAAQDLLAEGRARARLGALHQSVGEYRRAEHVMRAALEAFRALGDDQRTAVTLLGLAILAEQAGRYADAQHALDEARPALEHAGPLLRAGHVHCTQGLVYLRGGRHHDAEDQLRLALRLAGELRDRDGERRARLGLARVHLGAGRFSEARQGFCELLEDRAIGVVDTMARTGLGTALAALGEHQKAVRLHTAALATTSDAPDLRAVVLNDLADTHRSAGAHDRAAGHYRAALALALEVGMAAEADRARAGLRR</sequence>
<dbReference type="Gene3D" id="1.25.40.10">
    <property type="entry name" value="Tetratricopeptide repeat domain"/>
    <property type="match status" value="2"/>
</dbReference>
<dbReference type="GO" id="GO:0043531">
    <property type="term" value="F:ADP binding"/>
    <property type="evidence" value="ECO:0007669"/>
    <property type="project" value="InterPro"/>
</dbReference>
<dbReference type="InterPro" id="IPR027417">
    <property type="entry name" value="P-loop_NTPase"/>
</dbReference>
<dbReference type="SUPFAM" id="SSF47413">
    <property type="entry name" value="lambda repressor-like DNA-binding domains"/>
    <property type="match status" value="1"/>
</dbReference>
<dbReference type="PROSITE" id="PS50943">
    <property type="entry name" value="HTH_CROC1"/>
    <property type="match status" value="1"/>
</dbReference>
<name>A0A9X2NI89_9PSEU</name>
<dbReference type="SMART" id="SM00028">
    <property type="entry name" value="TPR"/>
    <property type="match status" value="6"/>
</dbReference>
<dbReference type="Pfam" id="PF13424">
    <property type="entry name" value="TPR_12"/>
    <property type="match status" value="2"/>
</dbReference>
<accession>A0A9X2NI89</accession>
<comment type="caution">
    <text evidence="2">The sequence shown here is derived from an EMBL/GenBank/DDBJ whole genome shotgun (WGS) entry which is preliminary data.</text>
</comment>
<dbReference type="Proteomes" id="UP001144096">
    <property type="component" value="Unassembled WGS sequence"/>
</dbReference>
<dbReference type="EMBL" id="JAMXQV010000021">
    <property type="protein sequence ID" value="MCR6487758.1"/>
    <property type="molecule type" value="Genomic_DNA"/>
</dbReference>
<dbReference type="Pfam" id="PF13560">
    <property type="entry name" value="HTH_31"/>
    <property type="match status" value="1"/>
</dbReference>
<feature type="domain" description="HTH cro/C1-type" evidence="1">
    <location>
        <begin position="9"/>
        <end position="63"/>
    </location>
</feature>
<proteinExistence type="predicted"/>
<dbReference type="InterPro" id="IPR011990">
    <property type="entry name" value="TPR-like_helical_dom_sf"/>
</dbReference>
<reference evidence="2" key="1">
    <citation type="submission" date="2022-06" db="EMBL/GenBank/DDBJ databases">
        <title>Amycolatopsis iheyaensis sp. nov., a new species of the genus Amycolatopsis isolated from soil in Iheya island, Japan.</title>
        <authorList>
            <person name="Ngamcharungchit C."/>
            <person name="Kanto H."/>
            <person name="Take A."/>
            <person name="Intra B."/>
            <person name="Matsumoto A."/>
            <person name="Panbangred W."/>
            <person name="Inahashi Y."/>
        </authorList>
    </citation>
    <scope>NUCLEOTIDE SEQUENCE</scope>
    <source>
        <strain evidence="2">OK19-0408</strain>
    </source>
</reference>
<dbReference type="PANTHER" id="PTHR47691">
    <property type="entry name" value="REGULATOR-RELATED"/>
    <property type="match status" value="1"/>
</dbReference>
<dbReference type="InterPro" id="IPR019734">
    <property type="entry name" value="TPR_rpt"/>
</dbReference>
<dbReference type="InterPro" id="IPR001387">
    <property type="entry name" value="Cro/C1-type_HTH"/>
</dbReference>
<gene>
    <name evidence="2" type="ORF">M8542_33530</name>
</gene>
<dbReference type="SUPFAM" id="SSF52540">
    <property type="entry name" value="P-loop containing nucleoside triphosphate hydrolases"/>
    <property type="match status" value="1"/>
</dbReference>
<dbReference type="InterPro" id="IPR010982">
    <property type="entry name" value="Lambda_DNA-bd_dom_sf"/>
</dbReference>
<dbReference type="Gene3D" id="1.10.260.40">
    <property type="entry name" value="lambda repressor-like DNA-binding domains"/>
    <property type="match status" value="1"/>
</dbReference>
<dbReference type="PRINTS" id="PR00364">
    <property type="entry name" value="DISEASERSIST"/>
</dbReference>